<evidence type="ECO:0000256" key="2">
    <source>
        <dbReference type="SAM" id="Phobius"/>
    </source>
</evidence>
<reference evidence="3" key="1">
    <citation type="submission" date="2018-11" db="EMBL/GenBank/DDBJ databases">
        <authorList>
            <consortium name="Pathogen Informatics"/>
        </authorList>
    </citation>
    <scope>NUCLEOTIDE SEQUENCE</scope>
</reference>
<keyword evidence="4" id="KW-1185">Reference proteome</keyword>
<proteinExistence type="predicted"/>
<gene>
    <name evidence="3" type="ORF">PXEA_LOCUS37569</name>
</gene>
<protein>
    <submittedName>
        <fullName evidence="3">Uncharacterized protein</fullName>
    </submittedName>
</protein>
<name>A0A448XSV1_9PLAT</name>
<keyword evidence="2" id="KW-0812">Transmembrane</keyword>
<dbReference type="EMBL" id="CAAALY010290111">
    <property type="protein sequence ID" value="VEL44129.1"/>
    <property type="molecule type" value="Genomic_DNA"/>
</dbReference>
<evidence type="ECO:0000256" key="1">
    <source>
        <dbReference type="SAM" id="MobiDB-lite"/>
    </source>
</evidence>
<accession>A0A448XSV1</accession>
<comment type="caution">
    <text evidence="3">The sequence shown here is derived from an EMBL/GenBank/DDBJ whole genome shotgun (WGS) entry which is preliminary data.</text>
</comment>
<dbReference type="Proteomes" id="UP000784294">
    <property type="component" value="Unassembled WGS sequence"/>
</dbReference>
<organism evidence="3 4">
    <name type="scientific">Protopolystoma xenopodis</name>
    <dbReference type="NCBI Taxonomy" id="117903"/>
    <lineage>
        <taxon>Eukaryota</taxon>
        <taxon>Metazoa</taxon>
        <taxon>Spiralia</taxon>
        <taxon>Lophotrochozoa</taxon>
        <taxon>Platyhelminthes</taxon>
        <taxon>Monogenea</taxon>
        <taxon>Polyopisthocotylea</taxon>
        <taxon>Polystomatidea</taxon>
        <taxon>Polystomatidae</taxon>
        <taxon>Protopolystoma</taxon>
    </lineage>
</organism>
<keyword evidence="2" id="KW-0472">Membrane</keyword>
<evidence type="ECO:0000313" key="4">
    <source>
        <dbReference type="Proteomes" id="UP000784294"/>
    </source>
</evidence>
<feature type="region of interest" description="Disordered" evidence="1">
    <location>
        <begin position="100"/>
        <end position="132"/>
    </location>
</feature>
<dbReference type="AlphaFoldDB" id="A0A448XSV1"/>
<sequence>MVDKQSSQAERRPSVCRALPDWLIDEWMQKQQRLLEYLCSAYAPQDSEKAVCYYPSVWLSIGLVSFVLGAAYVASFVLEHWDHFSGRGFPEGRTCLHEESGAGGRAQAAGRAELPGREANVRQPDLARLVDG</sequence>
<keyword evidence="2" id="KW-1133">Transmembrane helix</keyword>
<feature type="transmembrane region" description="Helical" evidence="2">
    <location>
        <begin position="57"/>
        <end position="78"/>
    </location>
</feature>
<evidence type="ECO:0000313" key="3">
    <source>
        <dbReference type="EMBL" id="VEL44129.1"/>
    </source>
</evidence>